<evidence type="ECO:0000256" key="1">
    <source>
        <dbReference type="SAM" id="Phobius"/>
    </source>
</evidence>
<keyword evidence="1" id="KW-0812">Transmembrane</keyword>
<keyword evidence="3" id="KW-1185">Reference proteome</keyword>
<proteinExistence type="predicted"/>
<accession>A0A182S6I6</accession>
<reference evidence="3" key="1">
    <citation type="submission" date="2013-09" db="EMBL/GenBank/DDBJ databases">
        <title>The Genome Sequence of Anopheles maculatus species B.</title>
        <authorList>
            <consortium name="The Broad Institute Genomics Platform"/>
            <person name="Neafsey D.E."/>
            <person name="Besansky N."/>
            <person name="Howell P."/>
            <person name="Walton C."/>
            <person name="Young S.K."/>
            <person name="Zeng Q."/>
            <person name="Gargeya S."/>
            <person name="Fitzgerald M."/>
            <person name="Haas B."/>
            <person name="Abouelleil A."/>
            <person name="Allen A.W."/>
            <person name="Alvarado L."/>
            <person name="Arachchi H.M."/>
            <person name="Berlin A.M."/>
            <person name="Chapman S.B."/>
            <person name="Gainer-Dewar J."/>
            <person name="Goldberg J."/>
            <person name="Griggs A."/>
            <person name="Gujja S."/>
            <person name="Hansen M."/>
            <person name="Howarth C."/>
            <person name="Imamovic A."/>
            <person name="Ireland A."/>
            <person name="Larimer J."/>
            <person name="McCowan C."/>
            <person name="Murphy C."/>
            <person name="Pearson M."/>
            <person name="Poon T.W."/>
            <person name="Priest M."/>
            <person name="Roberts A."/>
            <person name="Saif S."/>
            <person name="Shea T."/>
            <person name="Sisk P."/>
            <person name="Sykes S."/>
            <person name="Wortman J."/>
            <person name="Nusbaum C."/>
            <person name="Birren B."/>
        </authorList>
    </citation>
    <scope>NUCLEOTIDE SEQUENCE [LARGE SCALE GENOMIC DNA]</scope>
    <source>
        <strain evidence="3">maculatus3</strain>
    </source>
</reference>
<reference evidence="2" key="2">
    <citation type="submission" date="2020-05" db="UniProtKB">
        <authorList>
            <consortium name="EnsemblMetazoa"/>
        </authorList>
    </citation>
    <scope>IDENTIFICATION</scope>
    <source>
        <strain evidence="2">maculatus3</strain>
    </source>
</reference>
<keyword evidence="1" id="KW-1133">Transmembrane helix</keyword>
<dbReference type="Proteomes" id="UP000075901">
    <property type="component" value="Unassembled WGS sequence"/>
</dbReference>
<keyword evidence="1" id="KW-0472">Membrane</keyword>
<dbReference type="VEuPathDB" id="VectorBase:AMAM000642"/>
<name>A0A182S6I6_9DIPT</name>
<dbReference type="EnsemblMetazoa" id="AMAM000642-RA">
    <property type="protein sequence ID" value="AMAM000642-PA"/>
    <property type="gene ID" value="AMAM000642"/>
</dbReference>
<protein>
    <submittedName>
        <fullName evidence="2">Uncharacterized protein</fullName>
    </submittedName>
</protein>
<dbReference type="AlphaFoldDB" id="A0A182S6I6"/>
<feature type="transmembrane region" description="Helical" evidence="1">
    <location>
        <begin position="105"/>
        <end position="122"/>
    </location>
</feature>
<evidence type="ECO:0000313" key="3">
    <source>
        <dbReference type="Proteomes" id="UP000075901"/>
    </source>
</evidence>
<sequence length="126" mass="14267">RTSLSASLNSRFHPIAHTEDSVVKVTEVARVLEIHVTTRATSLSPDTNHIPRRLCSRLLLPTTLHTMGNAPNPKQYTKYSKNTAEVRVKKCIPVQRGMFRLGRGNLFYLILIKIFTILNNIVNKCL</sequence>
<evidence type="ECO:0000313" key="2">
    <source>
        <dbReference type="EnsemblMetazoa" id="AMAM000642-PA"/>
    </source>
</evidence>
<organism evidence="2 3">
    <name type="scientific">Anopheles maculatus</name>
    <dbReference type="NCBI Taxonomy" id="74869"/>
    <lineage>
        <taxon>Eukaryota</taxon>
        <taxon>Metazoa</taxon>
        <taxon>Ecdysozoa</taxon>
        <taxon>Arthropoda</taxon>
        <taxon>Hexapoda</taxon>
        <taxon>Insecta</taxon>
        <taxon>Pterygota</taxon>
        <taxon>Neoptera</taxon>
        <taxon>Endopterygota</taxon>
        <taxon>Diptera</taxon>
        <taxon>Nematocera</taxon>
        <taxon>Culicoidea</taxon>
        <taxon>Culicidae</taxon>
        <taxon>Anophelinae</taxon>
        <taxon>Anopheles</taxon>
        <taxon>Anopheles maculatus group</taxon>
    </lineage>
</organism>